<feature type="region of interest" description="Disordered" evidence="1">
    <location>
        <begin position="797"/>
        <end position="893"/>
    </location>
</feature>
<feature type="region of interest" description="Disordered" evidence="1">
    <location>
        <begin position="958"/>
        <end position="996"/>
    </location>
</feature>
<protein>
    <recommendedName>
        <fullName evidence="2">Domain X domain-containing protein</fullName>
    </recommendedName>
</protein>
<evidence type="ECO:0000256" key="1">
    <source>
        <dbReference type="SAM" id="MobiDB-lite"/>
    </source>
</evidence>
<dbReference type="Proteomes" id="UP001291926">
    <property type="component" value="Unassembled WGS sequence"/>
</dbReference>
<name>A0ABR0CUV7_9LAMI</name>
<organism evidence="3 4">
    <name type="scientific">Penstemon davidsonii</name>
    <dbReference type="NCBI Taxonomy" id="160366"/>
    <lineage>
        <taxon>Eukaryota</taxon>
        <taxon>Viridiplantae</taxon>
        <taxon>Streptophyta</taxon>
        <taxon>Embryophyta</taxon>
        <taxon>Tracheophyta</taxon>
        <taxon>Spermatophyta</taxon>
        <taxon>Magnoliopsida</taxon>
        <taxon>eudicotyledons</taxon>
        <taxon>Gunneridae</taxon>
        <taxon>Pentapetalae</taxon>
        <taxon>asterids</taxon>
        <taxon>lamiids</taxon>
        <taxon>Lamiales</taxon>
        <taxon>Plantaginaceae</taxon>
        <taxon>Cheloneae</taxon>
        <taxon>Penstemon</taxon>
    </lineage>
</organism>
<evidence type="ECO:0000259" key="2">
    <source>
        <dbReference type="Pfam" id="PF01348"/>
    </source>
</evidence>
<dbReference type="CDD" id="cd01651">
    <property type="entry name" value="RT_G2_intron"/>
    <property type="match status" value="1"/>
</dbReference>
<dbReference type="InterPro" id="IPR024937">
    <property type="entry name" value="Domain_X"/>
</dbReference>
<gene>
    <name evidence="3" type="ORF">RD792_011699</name>
</gene>
<accession>A0ABR0CUV7</accession>
<dbReference type="PANTHER" id="PTHR33642:SF3">
    <property type="entry name" value="NUCLEAR INTRON MATURASE 4, MITOCHONDRIAL"/>
    <property type="match status" value="1"/>
</dbReference>
<sequence length="996" mass="113509">MLYSTKNAVGEYSDDDKGIGKVALAKNLANLVEESPSYSTREATGDGKDDKVFEKMTLAQNLASLVQESYDIHERKPKPKTRVEMKRFLEMRIKKKVKEQYKDGKFYDLVAKVVADPNTLKDAYDCIRVTSNVDLAMDDDNLPFESMAEELAHGNLDVGANTYSISTKGTKMKEKLLFPKLKLRVVQEAIRIALEVVYRPHFSKISHGLRSGRGHWSALKYIRKEIPNPDWWFTLLLNKKLDDCILTKLLSSIEDKIEDPVLCTIIRSMYDAKVLNMEFGGFPKGHGLPQEGVLAPILMNIYLDIFDHEIYRMSMKHEASDSSCNEEDKSHSKLRGWFRRQISGNNENNVGVESGVRVHCCRFMDEIFFAISGPKEVALSFKSETEGYLRNSLFLELDNQSDVLECNGPSGVQFIGTFVKRRVKETTAVRTVHKLKEKVKLFSEQKQELWDSGAVRIGKKWLAHGLKKVKESEIKHLADSNSVLNQISSYRKSGMETDHWYKLLLKIWMQDLNANKSVLSEETILAKYITEPALPQELRDAYYEFQKCAKEYISSETASTLALLPGSSSSNCLYVTEIIAPVNMIKKRLNRYGLTNREGFARTCHALILLDDNQIFNWFSGIVQRWIRWYKECDNFNEVKLVISNQVRMSCIRTLAAKYRIHEGEIERKFDSELCRIPSTEDIEIEEVNEELVSQDSMFDVYGINYSGLCLVSLARMLQFYLSLYPPFGIVFCGHVVKTLYLGIVLDWKSEFYDFKAGPEAEAMARGLEFGIAKERNQTGGFSADSNQISSVWDQPSVHQTSDFDQQSGSGSEVIATTAKSTSLENEKKEKKSPKAKKGKKPENEKQTGKTKQQNSPKKSADKSKTNQTSKTKSSVKEQVKSRPKKQRNYNNDAWYGNESYYVQPAYSSYYAAPHYPPYYAAYPAHHPMHAYPAYHASYPAYEHYSHHNDYQHNMSADYGEEKVAHAPAKTQKPKKPKTSTSWVVKGDTNPPGPSQ</sequence>
<dbReference type="Pfam" id="PF01348">
    <property type="entry name" value="Intron_maturas2"/>
    <property type="match status" value="1"/>
</dbReference>
<reference evidence="3 4" key="1">
    <citation type="journal article" date="2023" name="bioRxiv">
        <title>Genome report: Whole genome sequence and annotation of Penstemon davidsonii.</title>
        <authorList>
            <person name="Ostevik K.L."/>
            <person name="Alabady M."/>
            <person name="Zhang M."/>
            <person name="Rausher M.D."/>
        </authorList>
    </citation>
    <scope>NUCLEOTIDE SEQUENCE [LARGE SCALE GENOMIC DNA]</scope>
    <source>
        <strain evidence="3">DNT005</strain>
        <tissue evidence="3">Whole leaf</tissue>
    </source>
</reference>
<feature type="compositionally biased region" description="Basic residues" evidence="1">
    <location>
        <begin position="831"/>
        <end position="840"/>
    </location>
</feature>
<proteinExistence type="predicted"/>
<dbReference type="EMBL" id="JAYDYQ010002685">
    <property type="protein sequence ID" value="KAK4480847.1"/>
    <property type="molecule type" value="Genomic_DNA"/>
</dbReference>
<keyword evidence="4" id="KW-1185">Reference proteome</keyword>
<feature type="compositionally biased region" description="Polar residues" evidence="1">
    <location>
        <begin position="797"/>
        <end position="811"/>
    </location>
</feature>
<feature type="domain" description="Domain X" evidence="2">
    <location>
        <begin position="578"/>
        <end position="671"/>
    </location>
</feature>
<comment type="caution">
    <text evidence="3">The sequence shown here is derived from an EMBL/GenBank/DDBJ whole genome shotgun (WGS) entry which is preliminary data.</text>
</comment>
<dbReference type="PANTHER" id="PTHR33642">
    <property type="entry name" value="COX1/OXI3 INTRON 1 PROTEIN-RELATED"/>
    <property type="match status" value="1"/>
</dbReference>
<evidence type="ECO:0000313" key="3">
    <source>
        <dbReference type="EMBL" id="KAK4480847.1"/>
    </source>
</evidence>
<evidence type="ECO:0000313" key="4">
    <source>
        <dbReference type="Proteomes" id="UP001291926"/>
    </source>
</evidence>